<dbReference type="Pfam" id="PF01832">
    <property type="entry name" value="Glucosaminidase"/>
    <property type="match status" value="1"/>
</dbReference>
<name>A0AAP6JD15_9GAMM</name>
<dbReference type="PANTHER" id="PTHR40572">
    <property type="entry name" value="PROTEIN BAX"/>
    <property type="match status" value="1"/>
</dbReference>
<dbReference type="AlphaFoldDB" id="A0AAP6JD15"/>
<evidence type="ECO:0000313" key="3">
    <source>
        <dbReference type="Proteomes" id="UP001302316"/>
    </source>
</evidence>
<keyword evidence="3" id="KW-1185">Reference proteome</keyword>
<feature type="domain" description="Mannosyl-glycoprotein endo-beta-N-acetylglucosamidase-like" evidence="1">
    <location>
        <begin position="99"/>
        <end position="234"/>
    </location>
</feature>
<sequence>MDSPQALDQALQEYGFQWPPEQRVPAVAVESFPTGMAEQEVNLRKSLFFRSLLPLILAENEKILAKREELTSIHEKLERDSDAELSDEERTLVDHLQQRFRVEGDIRDIAVRDKLFRRIDVIPPSLALSQAANESGWGTSRFTREANNLFGEWTWNEEVGLVPQQRREGATHFVRVFPDLHASVRSYIHNLNIGHAYTLLRQLRAEARQAGRTATGMELAQGLERYSERGQDYIREVRSMILQNDLHELPEELELVSEP</sequence>
<dbReference type="InterPro" id="IPR053195">
    <property type="entry name" value="Bax-like"/>
</dbReference>
<gene>
    <name evidence="2" type="ORF">VCB98_00070</name>
</gene>
<organism evidence="2 3">
    <name type="scientific">Natronospira elongata</name>
    <dbReference type="NCBI Taxonomy" id="3110268"/>
    <lineage>
        <taxon>Bacteria</taxon>
        <taxon>Pseudomonadati</taxon>
        <taxon>Pseudomonadota</taxon>
        <taxon>Gammaproteobacteria</taxon>
        <taxon>Natronospirales</taxon>
        <taxon>Natronospiraceae</taxon>
        <taxon>Natronospira</taxon>
    </lineage>
</organism>
<evidence type="ECO:0000313" key="2">
    <source>
        <dbReference type="EMBL" id="MEA5444212.1"/>
    </source>
</evidence>
<accession>A0AAP6JD15</accession>
<dbReference type="Proteomes" id="UP001302316">
    <property type="component" value="Unassembled WGS sequence"/>
</dbReference>
<dbReference type="GO" id="GO:0004040">
    <property type="term" value="F:amidase activity"/>
    <property type="evidence" value="ECO:0007669"/>
    <property type="project" value="InterPro"/>
</dbReference>
<dbReference type="RefSeq" id="WP_346049190.1">
    <property type="nucleotide sequence ID" value="NZ_JAYGII010000001.1"/>
</dbReference>
<dbReference type="InterPro" id="IPR002901">
    <property type="entry name" value="MGlyc_endo_b_GlcNAc-like_dom"/>
</dbReference>
<protein>
    <submittedName>
        <fullName evidence="2">Glucosaminidase domain-containing protein</fullName>
    </submittedName>
</protein>
<evidence type="ECO:0000259" key="1">
    <source>
        <dbReference type="SMART" id="SM00047"/>
    </source>
</evidence>
<proteinExistence type="predicted"/>
<dbReference type="Gene3D" id="1.10.530.10">
    <property type="match status" value="1"/>
</dbReference>
<dbReference type="PANTHER" id="PTHR40572:SF1">
    <property type="entry name" value="PROTEIN BAX"/>
    <property type="match status" value="1"/>
</dbReference>
<comment type="caution">
    <text evidence="2">The sequence shown here is derived from an EMBL/GenBank/DDBJ whole genome shotgun (WGS) entry which is preliminary data.</text>
</comment>
<dbReference type="EMBL" id="JAYGII010000001">
    <property type="protein sequence ID" value="MEA5444212.1"/>
    <property type="molecule type" value="Genomic_DNA"/>
</dbReference>
<dbReference type="SMART" id="SM00047">
    <property type="entry name" value="LYZ2"/>
    <property type="match status" value="1"/>
</dbReference>
<reference evidence="2 3" key="1">
    <citation type="submission" date="2023-12" db="EMBL/GenBank/DDBJ databases">
        <title>Whole-genome sequencing of halo(alkali)philic microorganisms from hypersaline lakes.</title>
        <authorList>
            <person name="Sorokin D.Y."/>
            <person name="Merkel A.Y."/>
            <person name="Messina E."/>
            <person name="Yakimov M."/>
        </authorList>
    </citation>
    <scope>NUCLEOTIDE SEQUENCE [LARGE SCALE GENOMIC DNA]</scope>
    <source>
        <strain evidence="2 3">AB-CW1</strain>
    </source>
</reference>